<proteinExistence type="predicted"/>
<dbReference type="RefSeq" id="WP_005603902.1">
    <property type="nucleotide sequence ID" value="NZ_GG663524.1"/>
</dbReference>
<dbReference type="GeneID" id="98917878"/>
<accession>D4S1M0</accession>
<dbReference type="GO" id="GO:0003824">
    <property type="term" value="F:catalytic activity"/>
    <property type="evidence" value="ECO:0007669"/>
    <property type="project" value="InterPro"/>
</dbReference>
<dbReference type="SUPFAM" id="SSF56024">
    <property type="entry name" value="Phospholipase D/nuclease"/>
    <property type="match status" value="1"/>
</dbReference>
<organism evidence="2 3">
    <name type="scientific">Eshraghiella crossota DSM 2876</name>
    <dbReference type="NCBI Taxonomy" id="511680"/>
    <lineage>
        <taxon>Bacteria</taxon>
        <taxon>Bacillati</taxon>
        <taxon>Bacillota</taxon>
        <taxon>Clostridia</taxon>
        <taxon>Lachnospirales</taxon>
        <taxon>Lachnospiraceae</taxon>
        <taxon>Eshraghiella</taxon>
    </lineage>
</organism>
<protein>
    <recommendedName>
        <fullName evidence="1">PLD phosphodiesterase domain-containing protein</fullName>
    </recommendedName>
</protein>
<dbReference type="eggNOG" id="COG1502">
    <property type="taxonomic scope" value="Bacteria"/>
</dbReference>
<sequence length="316" mass="36105">MSDNTNIPVIVENTDDRIENLIHYVRGQQIMIDSDLAMLYNVETKRLNESVKRNAKRFPESFCFQLTEDEYDDLRSQIATSNKESGNTSSQGGRRYLPYAFTEQGIAMLSAVLRSDEAIQVSVNIMNTFVKMRRFLAENALMFDKLNSLELKQLEYQKESNEKFDQIFSYISEHEEVGQKIFFDGQIYDAFSLLISLAEKAEKSIVLIDNYVDVGTLNILAKKKDGVDVTIYTVRRTRLAGQDIANFNSQYPTLTVKYTGVFHDRFLIVDETTAYHIGASLKDAGKKCFGITRIEDIGIVSDVLQRLEIETEEAEN</sequence>
<dbReference type="Pfam" id="PF10543">
    <property type="entry name" value="ORF6N"/>
    <property type="match status" value="1"/>
</dbReference>
<dbReference type="HOGENOM" id="CLU_055403_0_1_9"/>
<evidence type="ECO:0000313" key="3">
    <source>
        <dbReference type="Proteomes" id="UP000006238"/>
    </source>
</evidence>
<dbReference type="GO" id="GO:0006793">
    <property type="term" value="P:phosphorus metabolic process"/>
    <property type="evidence" value="ECO:0007669"/>
    <property type="project" value="UniProtKB-ARBA"/>
</dbReference>
<keyword evidence="3" id="KW-1185">Reference proteome</keyword>
<dbReference type="EMBL" id="ABWN01000035">
    <property type="protein sequence ID" value="EFF67769.1"/>
    <property type="molecule type" value="Genomic_DNA"/>
</dbReference>
<gene>
    <name evidence="2" type="ORF">BUTYVIB_01993</name>
</gene>
<reference evidence="2 3" key="1">
    <citation type="submission" date="2010-02" db="EMBL/GenBank/DDBJ databases">
        <authorList>
            <person name="Weinstock G."/>
            <person name="Sodergren E."/>
            <person name="Clifton S."/>
            <person name="Fulton L."/>
            <person name="Fulton B."/>
            <person name="Courtney L."/>
            <person name="Fronick C."/>
            <person name="Harrison M."/>
            <person name="Strong C."/>
            <person name="Farmer C."/>
            <person name="Delahaunty K."/>
            <person name="Markovic C."/>
            <person name="Hall O."/>
            <person name="Minx P."/>
            <person name="Tomlinson C."/>
            <person name="Mitreva M."/>
            <person name="Nelson J."/>
            <person name="Hou S."/>
            <person name="Wollam A."/>
            <person name="Pepin K.H."/>
            <person name="Johnson M."/>
            <person name="Bhonagiri V."/>
            <person name="Zhang X."/>
            <person name="Suruliraj S."/>
            <person name="Warren W."/>
            <person name="Chinwalla A."/>
            <person name="Mardis E.R."/>
            <person name="Wilson R.K."/>
        </authorList>
    </citation>
    <scope>NUCLEOTIDE SEQUENCE [LARGE SCALE GENOMIC DNA]</scope>
    <source>
        <strain evidence="2 3">DSM 2876</strain>
    </source>
</reference>
<dbReference type="Proteomes" id="UP000006238">
    <property type="component" value="Unassembled WGS sequence"/>
</dbReference>
<feature type="domain" description="PLD phosphodiesterase" evidence="1">
    <location>
        <begin position="258"/>
        <end position="285"/>
    </location>
</feature>
<comment type="caution">
    <text evidence="2">The sequence shown here is derived from an EMBL/GenBank/DDBJ whole genome shotgun (WGS) entry which is preliminary data.</text>
</comment>
<dbReference type="AlphaFoldDB" id="D4S1M0"/>
<name>D4S1M0_9FIRM</name>
<evidence type="ECO:0000259" key="1">
    <source>
        <dbReference type="PROSITE" id="PS50035"/>
    </source>
</evidence>
<dbReference type="InterPro" id="IPR018873">
    <property type="entry name" value="KilA-N_DNA-bd_domain"/>
</dbReference>
<evidence type="ECO:0000313" key="2">
    <source>
        <dbReference type="EMBL" id="EFF67769.1"/>
    </source>
</evidence>
<dbReference type="InterPro" id="IPR001736">
    <property type="entry name" value="PLipase_D/transphosphatidylase"/>
</dbReference>
<dbReference type="PROSITE" id="PS50035">
    <property type="entry name" value="PLD"/>
    <property type="match status" value="1"/>
</dbReference>